<reference evidence="2" key="1">
    <citation type="journal article" date="2019" name="Int. J. Syst. Evol. Microbiol.">
        <title>The Global Catalogue of Microorganisms (GCM) 10K type strain sequencing project: providing services to taxonomists for standard genome sequencing and annotation.</title>
        <authorList>
            <consortium name="The Broad Institute Genomics Platform"/>
            <consortium name="The Broad Institute Genome Sequencing Center for Infectious Disease"/>
            <person name="Wu L."/>
            <person name="Ma J."/>
        </authorList>
    </citation>
    <scope>NUCLEOTIDE SEQUENCE [LARGE SCALE GENOMIC DNA]</scope>
    <source>
        <strain evidence="2">JCM 17705</strain>
    </source>
</reference>
<dbReference type="RefSeq" id="WP_345211441.1">
    <property type="nucleotide sequence ID" value="NZ_BAABFT010000005.1"/>
</dbReference>
<comment type="caution">
    <text evidence="1">The sequence shown here is derived from an EMBL/GenBank/DDBJ whole genome shotgun (WGS) entry which is preliminary data.</text>
</comment>
<accession>A0ABP8GGD9</accession>
<proteinExistence type="predicted"/>
<organism evidence="1 2">
    <name type="scientific">Mucilaginibacter gynuensis</name>
    <dbReference type="NCBI Taxonomy" id="1302236"/>
    <lineage>
        <taxon>Bacteria</taxon>
        <taxon>Pseudomonadati</taxon>
        <taxon>Bacteroidota</taxon>
        <taxon>Sphingobacteriia</taxon>
        <taxon>Sphingobacteriales</taxon>
        <taxon>Sphingobacteriaceae</taxon>
        <taxon>Mucilaginibacter</taxon>
    </lineage>
</organism>
<dbReference type="EMBL" id="BAABFT010000005">
    <property type="protein sequence ID" value="GAA4323924.1"/>
    <property type="molecule type" value="Genomic_DNA"/>
</dbReference>
<keyword evidence="2" id="KW-1185">Reference proteome</keyword>
<evidence type="ECO:0008006" key="3">
    <source>
        <dbReference type="Google" id="ProtNLM"/>
    </source>
</evidence>
<evidence type="ECO:0000313" key="1">
    <source>
        <dbReference type="EMBL" id="GAA4323924.1"/>
    </source>
</evidence>
<gene>
    <name evidence="1" type="ORF">GCM10023149_25200</name>
</gene>
<evidence type="ECO:0000313" key="2">
    <source>
        <dbReference type="Proteomes" id="UP001500582"/>
    </source>
</evidence>
<protein>
    <recommendedName>
        <fullName evidence="3">Secreted protein</fullName>
    </recommendedName>
</protein>
<name>A0ABP8GGD9_9SPHI</name>
<sequence length="326" mass="36836">MKFSQTILFSGLFTILSLTASESNAQHKKTDAKLQAVQKQYGLDPNTPLLSRIAVTPDDVIIKFREAGMSPTEHQLTKEETKVISKAIAALPPLHQRVLRQHLKSISFLDNMPNTALTSPVTKDEGVNLYHITFRAGILHQTISEWVTEKERTCYTAGDSSVSVSIQAGMLSAITYVMLHEGTHVVDGSLQLLAIDTIGGKPQPNKFTADFSRGIWKNIGIHDWHFKDSLMVKSRFRPGGRRFLTGEAVRVYEGLSQTPFMSLYGTASWHEDLAELLTVYHLNQMFKQPFRFVVVKNGKEVFSYEPMKSALLQRRLWLLKYFYSKA</sequence>
<dbReference type="Proteomes" id="UP001500582">
    <property type="component" value="Unassembled WGS sequence"/>
</dbReference>